<dbReference type="FunFam" id="3.90.700.10:FF:000002">
    <property type="entry name" value="L-aspartate oxidase"/>
    <property type="match status" value="1"/>
</dbReference>
<dbReference type="GO" id="GO:0008734">
    <property type="term" value="F:L-aspartate oxidase activity"/>
    <property type="evidence" value="ECO:0007669"/>
    <property type="project" value="UniProtKB-UniRule"/>
</dbReference>
<comment type="subcellular location">
    <subcellularLocation>
        <location evidence="11">Cytoplasm</location>
    </subcellularLocation>
</comment>
<evidence type="ECO:0000256" key="4">
    <source>
        <dbReference type="ARBA" id="ARBA00012173"/>
    </source>
</evidence>
<dbReference type="InterPro" id="IPR027477">
    <property type="entry name" value="Succ_DH/fumarate_Rdtase_cat_sf"/>
</dbReference>
<dbReference type="SUPFAM" id="SSF51905">
    <property type="entry name" value="FAD/NAD(P)-binding domain"/>
    <property type="match status" value="1"/>
</dbReference>
<evidence type="ECO:0000256" key="5">
    <source>
        <dbReference type="ARBA" id="ARBA00022630"/>
    </source>
</evidence>
<evidence type="ECO:0000313" key="13">
    <source>
        <dbReference type="EMBL" id="MBB5016411.1"/>
    </source>
</evidence>
<evidence type="ECO:0000259" key="12">
    <source>
        <dbReference type="Pfam" id="PF00890"/>
    </source>
</evidence>
<dbReference type="GO" id="GO:0005737">
    <property type="term" value="C:cytoplasm"/>
    <property type="evidence" value="ECO:0007669"/>
    <property type="project" value="UniProtKB-SubCell"/>
</dbReference>
<evidence type="ECO:0000256" key="10">
    <source>
        <dbReference type="NCBIfam" id="TIGR00551"/>
    </source>
</evidence>
<evidence type="ECO:0000256" key="6">
    <source>
        <dbReference type="ARBA" id="ARBA00022642"/>
    </source>
</evidence>
<dbReference type="Gene3D" id="3.90.700.10">
    <property type="entry name" value="Succinate dehydrogenase/fumarate reductase flavoprotein, catalytic domain"/>
    <property type="match status" value="1"/>
</dbReference>
<dbReference type="EMBL" id="JACHHX010000019">
    <property type="protein sequence ID" value="MBB5016411.1"/>
    <property type="molecule type" value="Genomic_DNA"/>
</dbReference>
<dbReference type="GO" id="GO:0034628">
    <property type="term" value="P:'de novo' NAD+ biosynthetic process from L-aspartate"/>
    <property type="evidence" value="ECO:0007669"/>
    <property type="project" value="TreeGrafter"/>
</dbReference>
<dbReference type="PANTHER" id="PTHR42716:SF2">
    <property type="entry name" value="L-ASPARTATE OXIDASE, CHLOROPLASTIC"/>
    <property type="match status" value="1"/>
</dbReference>
<comment type="function">
    <text evidence="11">Catalyzes the oxidation of L-aspartate to iminoaspartate.</text>
</comment>
<dbReference type="InterPro" id="IPR036188">
    <property type="entry name" value="FAD/NAD-bd_sf"/>
</dbReference>
<evidence type="ECO:0000313" key="14">
    <source>
        <dbReference type="Proteomes" id="UP000519004"/>
    </source>
</evidence>
<evidence type="ECO:0000256" key="11">
    <source>
        <dbReference type="RuleBase" id="RU362049"/>
    </source>
</evidence>
<dbReference type="UniPathway" id="UPA00253">
    <property type="reaction ID" value="UER00326"/>
</dbReference>
<dbReference type="SUPFAM" id="SSF46977">
    <property type="entry name" value="Succinate dehydrogenase/fumarate reductase flavoprotein C-terminal domain"/>
    <property type="match status" value="1"/>
</dbReference>
<dbReference type="EC" id="1.4.3.16" evidence="4 10"/>
<dbReference type="RefSeq" id="WP_183949076.1">
    <property type="nucleotide sequence ID" value="NZ_JACHHX010000019.1"/>
</dbReference>
<keyword evidence="6 11" id="KW-0662">Pyridine nucleotide biosynthesis</keyword>
<protein>
    <recommendedName>
        <fullName evidence="4 10">L-aspartate oxidase</fullName>
        <ecNumber evidence="4 10">1.4.3.16</ecNumber>
    </recommendedName>
</protein>
<dbReference type="PANTHER" id="PTHR42716">
    <property type="entry name" value="L-ASPARTATE OXIDASE"/>
    <property type="match status" value="1"/>
</dbReference>
<comment type="catalytic activity">
    <reaction evidence="9">
        <text>L-aspartate + O2 = iminosuccinate + H2O2</text>
        <dbReference type="Rhea" id="RHEA:25876"/>
        <dbReference type="ChEBI" id="CHEBI:15379"/>
        <dbReference type="ChEBI" id="CHEBI:16240"/>
        <dbReference type="ChEBI" id="CHEBI:29991"/>
        <dbReference type="ChEBI" id="CHEBI:77875"/>
        <dbReference type="EC" id="1.4.3.16"/>
    </reaction>
    <physiologicalReaction direction="left-to-right" evidence="9">
        <dbReference type="Rhea" id="RHEA:25877"/>
    </physiologicalReaction>
</comment>
<dbReference type="Gene3D" id="1.20.58.100">
    <property type="entry name" value="Fumarate reductase/succinate dehydrogenase flavoprotein-like, C-terminal domain"/>
    <property type="match status" value="1"/>
</dbReference>
<organism evidence="13 14">
    <name type="scientific">Rehaibacterium terrae</name>
    <dbReference type="NCBI Taxonomy" id="1341696"/>
    <lineage>
        <taxon>Bacteria</taxon>
        <taxon>Pseudomonadati</taxon>
        <taxon>Pseudomonadota</taxon>
        <taxon>Gammaproteobacteria</taxon>
        <taxon>Lysobacterales</taxon>
        <taxon>Lysobacteraceae</taxon>
        <taxon>Rehaibacterium</taxon>
    </lineage>
</organism>
<reference evidence="13 14" key="1">
    <citation type="submission" date="2020-08" db="EMBL/GenBank/DDBJ databases">
        <title>Genomic Encyclopedia of Type Strains, Phase IV (KMG-IV): sequencing the most valuable type-strain genomes for metagenomic binning, comparative biology and taxonomic classification.</title>
        <authorList>
            <person name="Goeker M."/>
        </authorList>
    </citation>
    <scope>NUCLEOTIDE SEQUENCE [LARGE SCALE GENOMIC DNA]</scope>
    <source>
        <strain evidence="13 14">DSM 25897</strain>
    </source>
</reference>
<dbReference type="InterPro" id="IPR037099">
    <property type="entry name" value="Fum_R/Succ_DH_flav-like_C_sf"/>
</dbReference>
<dbReference type="SUPFAM" id="SSF56425">
    <property type="entry name" value="Succinate dehydrogenase/fumarate reductase flavoprotein, catalytic domain"/>
    <property type="match status" value="1"/>
</dbReference>
<keyword evidence="8 11" id="KW-0560">Oxidoreductase</keyword>
<feature type="domain" description="FAD-dependent oxidoreductase 2 FAD-binding" evidence="12">
    <location>
        <begin position="9"/>
        <end position="376"/>
    </location>
</feature>
<dbReference type="InterPro" id="IPR005288">
    <property type="entry name" value="NadB"/>
</dbReference>
<evidence type="ECO:0000256" key="2">
    <source>
        <dbReference type="ARBA" id="ARBA00004950"/>
    </source>
</evidence>
<evidence type="ECO:0000256" key="8">
    <source>
        <dbReference type="ARBA" id="ARBA00023002"/>
    </source>
</evidence>
<evidence type="ECO:0000256" key="9">
    <source>
        <dbReference type="ARBA" id="ARBA00048305"/>
    </source>
</evidence>
<dbReference type="Gene3D" id="3.50.50.60">
    <property type="entry name" value="FAD/NAD(P)-binding domain"/>
    <property type="match status" value="1"/>
</dbReference>
<comment type="pathway">
    <text evidence="2 11">Cofactor biosynthesis; NAD(+) biosynthesis; iminoaspartate from L-aspartate (oxidase route): step 1/1.</text>
</comment>
<evidence type="ECO:0000256" key="3">
    <source>
        <dbReference type="ARBA" id="ARBA00008562"/>
    </source>
</evidence>
<comment type="cofactor">
    <cofactor evidence="1 11">
        <name>FAD</name>
        <dbReference type="ChEBI" id="CHEBI:57692"/>
    </cofactor>
</comment>
<evidence type="ECO:0000256" key="7">
    <source>
        <dbReference type="ARBA" id="ARBA00022827"/>
    </source>
</evidence>
<dbReference type="NCBIfam" id="TIGR00551">
    <property type="entry name" value="nadB"/>
    <property type="match status" value="1"/>
</dbReference>
<dbReference type="Pfam" id="PF00890">
    <property type="entry name" value="FAD_binding_2"/>
    <property type="match status" value="1"/>
</dbReference>
<dbReference type="AlphaFoldDB" id="A0A7W8DFI4"/>
<keyword evidence="14" id="KW-1185">Reference proteome</keyword>
<sequence>MSLSGAPLVVVGAGVAGLSVALAAAPRRVLLLSRGHGGLDGSSALAQGGIAAALGPDDSPALHAADTLAAGAHHNAREAVHLLTAQAPAAIAWLARQGVPFDREHGGWALGREGGHGHARILHAGGDASGRALVLALAAAVRRAGHVEWREGVEVEALLLRDGHVAGVRVRADDGTDALVEASAVVLASGGLGALFAATTNPATVDGAGLALALAAGARARDIEFVQFHPTALAADETACRLPLVTEALRGAGAVLRDRDGRPLMRGVHPQGDLAPRDIVSRRVWQARHTGAGAFLHAQHLGDGFAAQFPTVFAACMAHGIDPRREPIPVTPAAHFHMGGVAVDLDGRSSLPGLYAVGEVACSGVHGANRLASNSLLEGVVFGRRVGARLGAALPSAPARGPWREVARAPAAAPAALARLRRLFWESAGPLRDGAGLRAALAQLRDDEELRASWQGALAGELLTAALARTASLGAHFRCDADDMRAATA</sequence>
<evidence type="ECO:0000256" key="1">
    <source>
        <dbReference type="ARBA" id="ARBA00001974"/>
    </source>
</evidence>
<gene>
    <name evidence="13" type="ORF">HNQ58_002326</name>
</gene>
<dbReference type="Proteomes" id="UP000519004">
    <property type="component" value="Unassembled WGS sequence"/>
</dbReference>
<keyword evidence="5 11" id="KW-0285">Flavoprotein</keyword>
<comment type="caution">
    <text evidence="13">The sequence shown here is derived from an EMBL/GenBank/DDBJ whole genome shotgun (WGS) entry which is preliminary data.</text>
</comment>
<proteinExistence type="inferred from homology"/>
<keyword evidence="7 11" id="KW-0274">FAD</keyword>
<dbReference type="PRINTS" id="PR00368">
    <property type="entry name" value="FADPNR"/>
</dbReference>
<comment type="similarity">
    <text evidence="3 11">Belongs to the FAD-dependent oxidoreductase 2 family. NadB subfamily.</text>
</comment>
<accession>A0A7W8DFI4</accession>
<name>A0A7W8DFI4_9GAMM</name>
<dbReference type="InterPro" id="IPR003953">
    <property type="entry name" value="FAD-dep_OxRdtase_2_FAD-bd"/>
</dbReference>